<dbReference type="OrthoDB" id="3723182at2"/>
<keyword evidence="3" id="KW-1185">Reference proteome</keyword>
<dbReference type="PANTHER" id="PTHR43745">
    <property type="entry name" value="NITROREDUCTASE MJ1384-RELATED"/>
    <property type="match status" value="1"/>
</dbReference>
<dbReference type="CDD" id="cd02142">
    <property type="entry name" value="McbC_SagB-like_oxidoreductase"/>
    <property type="match status" value="1"/>
</dbReference>
<dbReference type="Proteomes" id="UP000183223">
    <property type="component" value="Unassembled WGS sequence"/>
</dbReference>
<reference evidence="3" key="1">
    <citation type="submission" date="2016-10" db="EMBL/GenBank/DDBJ databases">
        <authorList>
            <person name="Varghese N."/>
            <person name="Submissions S."/>
        </authorList>
    </citation>
    <scope>NUCLEOTIDE SEQUENCE [LARGE SCALE GENOMIC DNA]</scope>
    <source>
        <strain evidence="3">ATCC 29999</strain>
    </source>
</reference>
<proteinExistence type="predicted"/>
<feature type="domain" description="Nitroreductase" evidence="1">
    <location>
        <begin position="148"/>
        <end position="333"/>
    </location>
</feature>
<dbReference type="InterPro" id="IPR000415">
    <property type="entry name" value="Nitroreductase-like"/>
</dbReference>
<dbReference type="Pfam" id="PF00881">
    <property type="entry name" value="Nitroreductase"/>
    <property type="match status" value="1"/>
</dbReference>
<protein>
    <submittedName>
        <fullName evidence="2">SagB-type dehydrogenase domain-containing protein</fullName>
    </submittedName>
</protein>
<dbReference type="Gene3D" id="3.40.109.10">
    <property type="entry name" value="NADH Oxidase"/>
    <property type="match status" value="1"/>
</dbReference>
<evidence type="ECO:0000313" key="2">
    <source>
        <dbReference type="EMBL" id="SCZ66906.1"/>
    </source>
</evidence>
<dbReference type="InterPro" id="IPR029479">
    <property type="entry name" value="Nitroreductase"/>
</dbReference>
<name>A0A1G5QYW2_PHOLU</name>
<dbReference type="RefSeq" id="WP_049583460.1">
    <property type="nucleotide sequence ID" value="NZ_CAWQXX010000018.1"/>
</dbReference>
<dbReference type="EMBL" id="FMWJ01000011">
    <property type="protein sequence ID" value="SCZ66906.1"/>
    <property type="molecule type" value="Genomic_DNA"/>
</dbReference>
<organism evidence="2 3">
    <name type="scientific">Photorhabdus luminescens</name>
    <name type="common">Xenorhabdus luminescens</name>
    <dbReference type="NCBI Taxonomy" id="29488"/>
    <lineage>
        <taxon>Bacteria</taxon>
        <taxon>Pseudomonadati</taxon>
        <taxon>Pseudomonadota</taxon>
        <taxon>Gammaproteobacteria</taxon>
        <taxon>Enterobacterales</taxon>
        <taxon>Morganellaceae</taxon>
        <taxon>Photorhabdus</taxon>
    </lineage>
</organism>
<dbReference type="PANTHER" id="PTHR43745:SF2">
    <property type="entry name" value="NITROREDUCTASE MJ1384-RELATED"/>
    <property type="match status" value="1"/>
</dbReference>
<sequence>MNNKHDPLFFIRFIEGKTILWDYRRHIQYEIDEKHIKRIKEIVNGEQLTDSEIDQEIHESGILSSDDRDFKKWGWDCLSQIFHIGTQIVLEDGMDLSKDDSYEGYIDYCSSIVKNIPEMEYKRDGEVTPLPQASKDFLTKITLADALLNRKTSREFKEEKVSLIEVSNTLYWTFGAIHGSKRQDMENAGLLPVGYCRTSPSGGSLQASEAYLVALNVDGLLPGVYHYRSHTHELTLVTEDINGEKLGGLLCAQMFAKDLAFGVFVTSRFSKMWWKYPHSRAYRVALLDIGCLTQTFQLVTTGMQLGSWPTGYFLDREINKLLKIDEIEESVLFFLGAGPSSGSPFALNLIETAKRKTINKGAQS</sequence>
<dbReference type="NCBIfam" id="TIGR03605">
    <property type="entry name" value="antibiot_sagB"/>
    <property type="match status" value="1"/>
</dbReference>
<dbReference type="InterPro" id="IPR052544">
    <property type="entry name" value="Bacteriocin_Proc_Enz"/>
</dbReference>
<gene>
    <name evidence="2" type="ORF">SAMN02982990_02630</name>
</gene>
<evidence type="ECO:0000259" key="1">
    <source>
        <dbReference type="Pfam" id="PF00881"/>
    </source>
</evidence>
<dbReference type="GO" id="GO:0016491">
    <property type="term" value="F:oxidoreductase activity"/>
    <property type="evidence" value="ECO:0007669"/>
    <property type="project" value="InterPro"/>
</dbReference>
<dbReference type="AlphaFoldDB" id="A0A1G5QYW2"/>
<dbReference type="SUPFAM" id="SSF55469">
    <property type="entry name" value="FMN-dependent nitroreductase-like"/>
    <property type="match status" value="1"/>
</dbReference>
<dbReference type="GeneID" id="45656407"/>
<dbReference type="InterPro" id="IPR020051">
    <property type="entry name" value="SagB-type_dehydrogenase"/>
</dbReference>
<accession>A0A1G5QYW2</accession>
<evidence type="ECO:0000313" key="3">
    <source>
        <dbReference type="Proteomes" id="UP000183223"/>
    </source>
</evidence>